<keyword evidence="3" id="KW-1185">Reference proteome</keyword>
<feature type="transmembrane region" description="Helical" evidence="1">
    <location>
        <begin position="20"/>
        <end position="42"/>
    </location>
</feature>
<name>A0A6N7YXL5_9PSEU</name>
<evidence type="ECO:0000256" key="1">
    <source>
        <dbReference type="SAM" id="Phobius"/>
    </source>
</evidence>
<dbReference type="Proteomes" id="UP000440096">
    <property type="component" value="Unassembled WGS sequence"/>
</dbReference>
<proteinExistence type="predicted"/>
<keyword evidence="1" id="KW-1133">Transmembrane helix</keyword>
<dbReference type="EMBL" id="WMBA01000054">
    <property type="protein sequence ID" value="MTD57815.1"/>
    <property type="molecule type" value="Genomic_DNA"/>
</dbReference>
<comment type="caution">
    <text evidence="2">The sequence shown here is derived from an EMBL/GenBank/DDBJ whole genome shotgun (WGS) entry which is preliminary data.</text>
</comment>
<evidence type="ECO:0000313" key="2">
    <source>
        <dbReference type="EMBL" id="MTD57815.1"/>
    </source>
</evidence>
<gene>
    <name evidence="2" type="ORF">GKO32_28115</name>
</gene>
<dbReference type="OrthoDB" id="3629730at2"/>
<evidence type="ECO:0000313" key="3">
    <source>
        <dbReference type="Proteomes" id="UP000440096"/>
    </source>
</evidence>
<dbReference type="AlphaFoldDB" id="A0A6N7YXL5"/>
<sequence length="84" mass="9464">MSAFEVLQRFGTLALLKFAAAVAVFLLLHLLRIPLVLIARVLEISMHRIDRFAAKQASKPPARPINQFFRPANAFREEPSNVHA</sequence>
<dbReference type="RefSeq" id="WP_154759923.1">
    <property type="nucleotide sequence ID" value="NZ_WMBA01000054.1"/>
</dbReference>
<reference evidence="2 3" key="1">
    <citation type="submission" date="2019-11" db="EMBL/GenBank/DDBJ databases">
        <title>Draft genome of Amycolatopsis RM579.</title>
        <authorList>
            <person name="Duangmal K."/>
            <person name="Mingma R."/>
        </authorList>
    </citation>
    <scope>NUCLEOTIDE SEQUENCE [LARGE SCALE GENOMIC DNA]</scope>
    <source>
        <strain evidence="2 3">RM579</strain>
    </source>
</reference>
<accession>A0A6N7YXL5</accession>
<keyword evidence="1" id="KW-0812">Transmembrane</keyword>
<protein>
    <submittedName>
        <fullName evidence="2">Uncharacterized protein</fullName>
    </submittedName>
</protein>
<organism evidence="2 3">
    <name type="scientific">Amycolatopsis pithecellobii</name>
    <dbReference type="NCBI Taxonomy" id="664692"/>
    <lineage>
        <taxon>Bacteria</taxon>
        <taxon>Bacillati</taxon>
        <taxon>Actinomycetota</taxon>
        <taxon>Actinomycetes</taxon>
        <taxon>Pseudonocardiales</taxon>
        <taxon>Pseudonocardiaceae</taxon>
        <taxon>Amycolatopsis</taxon>
    </lineage>
</organism>
<keyword evidence="1" id="KW-0472">Membrane</keyword>